<accession>A0A4Y5FED0</accession>
<proteinExistence type="predicted"/>
<keyword evidence="2" id="KW-1185">Reference proteome</keyword>
<organism evidence="1 2">
    <name type="scientific">Lactobacillus phage 521B</name>
    <dbReference type="NCBI Taxonomy" id="2510942"/>
    <lineage>
        <taxon>Viruses</taxon>
        <taxon>Duplodnaviria</taxon>
        <taxon>Heunggongvirae</taxon>
        <taxon>Uroviricota</taxon>
        <taxon>Caudoviricetes</taxon>
        <taxon>Herelleviridae</taxon>
        <taxon>Tybeckvirus</taxon>
        <taxon>Tybeckvirus tv521B</taxon>
    </lineage>
</organism>
<sequence>MVELNTEKLIDQTNDDEIKCMLYNIETYKDMNDYTHYTNTTKEDLKELQADGWISDITPGTYNGALDKTDYSELTTKNIYNVLLEEVYEDGFQEFLEEVYEEPNASEARQVRLLTESYNVFTIGNHLYIDYD</sequence>
<dbReference type="Proteomes" id="UP000308874">
    <property type="component" value="Segment"/>
</dbReference>
<protein>
    <submittedName>
        <fullName evidence="1">Uncharacterized protein</fullName>
    </submittedName>
</protein>
<reference evidence="1 2" key="1">
    <citation type="submission" date="2019-02" db="EMBL/GenBank/DDBJ databases">
        <title>Isolation of virulent Lactobacillus brevis phages.</title>
        <authorList>
            <person name="Feyereisen M."/>
            <person name="Mahony J."/>
            <person name="O'Sullivan T."/>
            <person name="van Sinderen D."/>
        </authorList>
    </citation>
    <scope>NUCLEOTIDE SEQUENCE [LARGE SCALE GENOMIC DNA]</scope>
</reference>
<dbReference type="EMBL" id="MK504443">
    <property type="protein sequence ID" value="QBJ03393.1"/>
    <property type="molecule type" value="Genomic_DNA"/>
</dbReference>
<evidence type="ECO:0000313" key="1">
    <source>
        <dbReference type="EMBL" id="QBJ03393.1"/>
    </source>
</evidence>
<name>A0A4Y5FED0_9CAUD</name>
<gene>
    <name evidence="1" type="ORF">B521_0043</name>
</gene>
<evidence type="ECO:0000313" key="2">
    <source>
        <dbReference type="Proteomes" id="UP000308874"/>
    </source>
</evidence>